<dbReference type="GO" id="GO:0009228">
    <property type="term" value="P:thiamine biosynthetic process"/>
    <property type="evidence" value="ECO:0007669"/>
    <property type="project" value="UniProtKB-KW"/>
</dbReference>
<dbReference type="Proteomes" id="UP000034029">
    <property type="component" value="Chromosome"/>
</dbReference>
<dbReference type="EC" id="3.5.99.2" evidence="5 10"/>
<evidence type="ECO:0000256" key="4">
    <source>
        <dbReference type="ARBA" id="ARBA00011881"/>
    </source>
</evidence>
<proteinExistence type="inferred from homology"/>
<evidence type="ECO:0000256" key="8">
    <source>
        <dbReference type="ARBA" id="ARBA00045954"/>
    </source>
</evidence>
<dbReference type="NCBIfam" id="TIGR04306">
    <property type="entry name" value="salvage_TenA"/>
    <property type="match status" value="1"/>
</dbReference>
<dbReference type="Gene3D" id="1.20.910.10">
    <property type="entry name" value="Heme oxygenase-like"/>
    <property type="match status" value="1"/>
</dbReference>
<keyword evidence="7 10" id="KW-0784">Thiamine biosynthesis</keyword>
<keyword evidence="10" id="KW-0378">Hydrolase</keyword>
<dbReference type="PANTHER" id="PTHR43198">
    <property type="entry name" value="BIFUNCTIONAL TH2 PROTEIN"/>
    <property type="match status" value="1"/>
</dbReference>
<evidence type="ECO:0000256" key="3">
    <source>
        <dbReference type="ARBA" id="ARBA00010264"/>
    </source>
</evidence>
<dbReference type="GO" id="GO:0050334">
    <property type="term" value="F:thiaminase activity"/>
    <property type="evidence" value="ECO:0007669"/>
    <property type="project" value="UniProtKB-EC"/>
</dbReference>
<dbReference type="InterPro" id="IPR016084">
    <property type="entry name" value="Haem_Oase-like_multi-hlx"/>
</dbReference>
<name>A0A0F7HNL1_9STAP</name>
<evidence type="ECO:0000313" key="12">
    <source>
        <dbReference type="EMBL" id="AKG74779.1"/>
    </source>
</evidence>
<dbReference type="Pfam" id="PF03070">
    <property type="entry name" value="TENA_THI-4"/>
    <property type="match status" value="1"/>
</dbReference>
<sequence length="227" mass="26833">MLTDKLIQDVEPIIEEIYYDDFIQGLIRGDIEKSSVIHYLQADALYLDEFAKIYAMLIAKADSRETVKYLLGQMEFLFDGESEAHETLARSVDMPYEEIIEAGEWYPSADHYIKHMYYNVYAKENIAFTFSAMAPCPYVYKKIAQMVLERNTFENDHPYRSWFEFYNDDMDDTVDVMFDIINRESGNMTQKDITVLRKNFIQSTEHEKRFFNMAAIKERWMEVGVNA</sequence>
<evidence type="ECO:0000256" key="6">
    <source>
        <dbReference type="ARBA" id="ARBA00013647"/>
    </source>
</evidence>
<comment type="function">
    <text evidence="8">Catalyzes an amino-pyrimidine hydrolysis reaction at the C5' of the pyrimidine moiety of thiamine compounds, a reaction that is part of a thiamine salvage pathway. Thus, catalyzes the conversion of 4-amino-5-aminomethyl-2-methylpyrimidine to 4-amino-5-hydroxymethyl-2-methylpyrimidine (HMP). Is also able to catalyze the hydrolytic cleavage of thiamine; however, this thiaminase activity may not be physiologically relevant. Therefore, is probably involved in the regeneration of the thiamine pyrimidine from thiamine degraded products present in the environment, rather than in thiamine degradation.</text>
</comment>
<comment type="similarity">
    <text evidence="3 10">Belongs to the TenA family.</text>
</comment>
<comment type="pathway">
    <text evidence="2 10">Cofactor biosynthesis; thiamine diphosphate biosynthesis.</text>
</comment>
<evidence type="ECO:0000313" key="14">
    <source>
        <dbReference type="Proteomes" id="UP000034029"/>
    </source>
</evidence>
<evidence type="ECO:0000256" key="7">
    <source>
        <dbReference type="ARBA" id="ARBA00022977"/>
    </source>
</evidence>
<reference evidence="13 15" key="3">
    <citation type="submission" date="2016-10" db="EMBL/GenBank/DDBJ databases">
        <authorList>
            <person name="Varghese N."/>
            <person name="Submissions S."/>
        </authorList>
    </citation>
    <scope>NUCLEOTIDE SEQUENCE [LARGE SCALE GENOMIC DNA]</scope>
    <source>
        <strain evidence="13 15">CGMCC 1.6501</strain>
    </source>
</reference>
<dbReference type="KEGG" id="shv:AAT16_11620"/>
<dbReference type="InterPro" id="IPR004305">
    <property type="entry name" value="Thiaminase-2/PQQC"/>
</dbReference>
<dbReference type="GO" id="GO:0005829">
    <property type="term" value="C:cytosol"/>
    <property type="evidence" value="ECO:0007669"/>
    <property type="project" value="TreeGrafter"/>
</dbReference>
<dbReference type="EMBL" id="CP011366">
    <property type="protein sequence ID" value="AKG74779.1"/>
    <property type="molecule type" value="Genomic_DNA"/>
</dbReference>
<dbReference type="AlphaFoldDB" id="A0A0F7HNL1"/>
<dbReference type="InterPro" id="IPR050967">
    <property type="entry name" value="Thiamine_Salvage_TenA"/>
</dbReference>
<dbReference type="PANTHER" id="PTHR43198:SF2">
    <property type="entry name" value="SI:CH1073-67J19.1-RELATED"/>
    <property type="match status" value="1"/>
</dbReference>
<dbReference type="EMBL" id="FOTB01000002">
    <property type="protein sequence ID" value="SFK70404.1"/>
    <property type="molecule type" value="Genomic_DNA"/>
</dbReference>
<evidence type="ECO:0000256" key="5">
    <source>
        <dbReference type="ARBA" id="ARBA00012684"/>
    </source>
</evidence>
<dbReference type="GO" id="GO:0009229">
    <property type="term" value="P:thiamine diphosphate biosynthetic process"/>
    <property type="evidence" value="ECO:0007669"/>
    <property type="project" value="UniProtKB-UniPathway"/>
</dbReference>
<accession>A0A0F7HNL1</accession>
<evidence type="ECO:0000256" key="1">
    <source>
        <dbReference type="ARBA" id="ARBA00001881"/>
    </source>
</evidence>
<dbReference type="OrthoDB" id="34166at2"/>
<evidence type="ECO:0000259" key="11">
    <source>
        <dbReference type="Pfam" id="PF03070"/>
    </source>
</evidence>
<protein>
    <recommendedName>
        <fullName evidence="6 10">Aminopyrimidine aminohydrolase</fullName>
        <ecNumber evidence="5 10">3.5.99.2</ecNumber>
    </recommendedName>
</protein>
<dbReference type="SUPFAM" id="SSF48613">
    <property type="entry name" value="Heme oxygenase-like"/>
    <property type="match status" value="1"/>
</dbReference>
<reference evidence="12 14" key="1">
    <citation type="journal article" date="2015" name="Int. J. Syst. Evol. Microbiol.">
        <title>Complete genome sequence of Salinicoccus halodurans H3B36, isolated from the Qaidam Basin in China.</title>
        <authorList>
            <person name="Jiang K."/>
            <person name="Xue Y."/>
            <person name="Ma Y."/>
        </authorList>
    </citation>
    <scope>NUCLEOTIDE SEQUENCE [LARGE SCALE GENOMIC DNA]</scope>
    <source>
        <strain evidence="12 14">H3B36</strain>
    </source>
</reference>
<gene>
    <name evidence="12" type="ORF">AAT16_11620</name>
    <name evidence="13" type="ORF">SAMN05216235_1310</name>
</gene>
<evidence type="ECO:0000256" key="10">
    <source>
        <dbReference type="RuleBase" id="RU363093"/>
    </source>
</evidence>
<reference evidence="14" key="2">
    <citation type="submission" date="2015-04" db="EMBL/GenBank/DDBJ databases">
        <title>Complete genome sequence of Salinicoccus halodurans strain H3B36, isolated from the Qaidam basin of China.</title>
        <authorList>
            <person name="Ma Y."/>
            <person name="Jiang K."/>
            <person name="Xue Y."/>
        </authorList>
    </citation>
    <scope>NUCLEOTIDE SEQUENCE [LARGE SCALE GENOMIC DNA]</scope>
    <source>
        <strain evidence="14">H3B36</strain>
    </source>
</reference>
<keyword evidence="14" id="KW-1185">Reference proteome</keyword>
<comment type="catalytic activity">
    <reaction evidence="1 10">
        <text>4-amino-5-aminomethyl-2-methylpyrimidine + H2O = 4-amino-5-hydroxymethyl-2-methylpyrimidine + NH4(+)</text>
        <dbReference type="Rhea" id="RHEA:31799"/>
        <dbReference type="ChEBI" id="CHEBI:15377"/>
        <dbReference type="ChEBI" id="CHEBI:16892"/>
        <dbReference type="ChEBI" id="CHEBI:28938"/>
        <dbReference type="ChEBI" id="CHEBI:63416"/>
        <dbReference type="EC" id="3.5.99.2"/>
    </reaction>
</comment>
<organism evidence="13 15">
    <name type="scientific">Salinicoccus halodurans</name>
    <dbReference type="NCBI Taxonomy" id="407035"/>
    <lineage>
        <taxon>Bacteria</taxon>
        <taxon>Bacillati</taxon>
        <taxon>Bacillota</taxon>
        <taxon>Bacilli</taxon>
        <taxon>Bacillales</taxon>
        <taxon>Staphylococcaceae</taxon>
        <taxon>Salinicoccus</taxon>
    </lineage>
</organism>
<evidence type="ECO:0000313" key="13">
    <source>
        <dbReference type="EMBL" id="SFK70404.1"/>
    </source>
</evidence>
<dbReference type="InterPro" id="IPR027574">
    <property type="entry name" value="Thiaminase_II"/>
</dbReference>
<dbReference type="RefSeq" id="WP_046790958.1">
    <property type="nucleotide sequence ID" value="NZ_CP011366.1"/>
</dbReference>
<comment type="subunit">
    <text evidence="4">Homotetramer.</text>
</comment>
<evidence type="ECO:0000256" key="2">
    <source>
        <dbReference type="ARBA" id="ARBA00004948"/>
    </source>
</evidence>
<evidence type="ECO:0000256" key="9">
    <source>
        <dbReference type="ARBA" id="ARBA00048337"/>
    </source>
</evidence>
<dbReference type="Proteomes" id="UP000183090">
    <property type="component" value="Unassembled WGS sequence"/>
</dbReference>
<dbReference type="CDD" id="cd19360">
    <property type="entry name" value="TenA_C_SaTenA-like"/>
    <property type="match status" value="1"/>
</dbReference>
<evidence type="ECO:0000313" key="15">
    <source>
        <dbReference type="Proteomes" id="UP000183090"/>
    </source>
</evidence>
<feature type="domain" description="Thiaminase-2/PQQC" evidence="11">
    <location>
        <begin position="8"/>
        <end position="214"/>
    </location>
</feature>
<comment type="catalytic activity">
    <reaction evidence="9 10">
        <text>thiamine + H2O = 5-(2-hydroxyethyl)-4-methylthiazole + 4-amino-5-hydroxymethyl-2-methylpyrimidine + H(+)</text>
        <dbReference type="Rhea" id="RHEA:17509"/>
        <dbReference type="ChEBI" id="CHEBI:15377"/>
        <dbReference type="ChEBI" id="CHEBI:15378"/>
        <dbReference type="ChEBI" id="CHEBI:16892"/>
        <dbReference type="ChEBI" id="CHEBI:17957"/>
        <dbReference type="ChEBI" id="CHEBI:18385"/>
        <dbReference type="EC" id="3.5.99.2"/>
    </reaction>
</comment>